<comment type="subcellular location">
    <subcellularLocation>
        <location evidence="1">Nucleus</location>
    </subcellularLocation>
</comment>
<evidence type="ECO:0000256" key="8">
    <source>
        <dbReference type="SAM" id="MobiDB-lite"/>
    </source>
</evidence>
<evidence type="ECO:0000256" key="3">
    <source>
        <dbReference type="ARBA" id="ARBA00022737"/>
    </source>
</evidence>
<accession>A0A1Y1VAQ9</accession>
<gene>
    <name evidence="10" type="ORF">BCR36DRAFT_583610</name>
</gene>
<feature type="domain" description="C2H2-type" evidence="9">
    <location>
        <begin position="485"/>
        <end position="511"/>
    </location>
</feature>
<dbReference type="OrthoDB" id="8117402at2759"/>
<evidence type="ECO:0000256" key="7">
    <source>
        <dbReference type="PROSITE-ProRule" id="PRU00042"/>
    </source>
</evidence>
<organism evidence="10 11">
    <name type="scientific">Piromyces finnis</name>
    <dbReference type="NCBI Taxonomy" id="1754191"/>
    <lineage>
        <taxon>Eukaryota</taxon>
        <taxon>Fungi</taxon>
        <taxon>Fungi incertae sedis</taxon>
        <taxon>Chytridiomycota</taxon>
        <taxon>Chytridiomycota incertae sedis</taxon>
        <taxon>Neocallimastigomycetes</taxon>
        <taxon>Neocallimastigales</taxon>
        <taxon>Neocallimastigaceae</taxon>
        <taxon>Piromyces</taxon>
    </lineage>
</organism>
<evidence type="ECO:0000256" key="4">
    <source>
        <dbReference type="ARBA" id="ARBA00022771"/>
    </source>
</evidence>
<dbReference type="GO" id="GO:0005634">
    <property type="term" value="C:nucleus"/>
    <property type="evidence" value="ECO:0007669"/>
    <property type="project" value="UniProtKB-SubCell"/>
</dbReference>
<dbReference type="PANTHER" id="PTHR23235">
    <property type="entry name" value="KRUEPPEL-LIKE TRANSCRIPTION FACTOR"/>
    <property type="match status" value="1"/>
</dbReference>
<evidence type="ECO:0000256" key="2">
    <source>
        <dbReference type="ARBA" id="ARBA00022723"/>
    </source>
</evidence>
<dbReference type="GO" id="GO:0000981">
    <property type="term" value="F:DNA-binding transcription factor activity, RNA polymerase II-specific"/>
    <property type="evidence" value="ECO:0007669"/>
    <property type="project" value="TreeGrafter"/>
</dbReference>
<dbReference type="Pfam" id="PF00096">
    <property type="entry name" value="zf-C2H2"/>
    <property type="match status" value="2"/>
</dbReference>
<dbReference type="GO" id="GO:0008270">
    <property type="term" value="F:zinc ion binding"/>
    <property type="evidence" value="ECO:0007669"/>
    <property type="project" value="UniProtKB-KW"/>
</dbReference>
<evidence type="ECO:0000256" key="1">
    <source>
        <dbReference type="ARBA" id="ARBA00004123"/>
    </source>
</evidence>
<evidence type="ECO:0000313" key="11">
    <source>
        <dbReference type="Proteomes" id="UP000193719"/>
    </source>
</evidence>
<dbReference type="EMBL" id="MCFH01000022">
    <property type="protein sequence ID" value="ORX50000.1"/>
    <property type="molecule type" value="Genomic_DNA"/>
</dbReference>
<dbReference type="SMART" id="SM00355">
    <property type="entry name" value="ZnF_C2H2"/>
    <property type="match status" value="2"/>
</dbReference>
<keyword evidence="3" id="KW-0677">Repeat</keyword>
<dbReference type="STRING" id="1754191.A0A1Y1VAQ9"/>
<dbReference type="PROSITE" id="PS00028">
    <property type="entry name" value="ZINC_FINGER_C2H2_1"/>
    <property type="match status" value="1"/>
</dbReference>
<evidence type="ECO:0000259" key="9">
    <source>
        <dbReference type="PROSITE" id="PS50157"/>
    </source>
</evidence>
<reference evidence="10 11" key="2">
    <citation type="submission" date="2016-08" db="EMBL/GenBank/DDBJ databases">
        <title>Pervasive Adenine N6-methylation of Active Genes in Fungi.</title>
        <authorList>
            <consortium name="DOE Joint Genome Institute"/>
            <person name="Mondo S.J."/>
            <person name="Dannebaum R.O."/>
            <person name="Kuo R.C."/>
            <person name="Labutti K."/>
            <person name="Haridas S."/>
            <person name="Kuo A."/>
            <person name="Salamov A."/>
            <person name="Ahrendt S.R."/>
            <person name="Lipzen A."/>
            <person name="Sullivan W."/>
            <person name="Andreopoulos W.B."/>
            <person name="Clum A."/>
            <person name="Lindquist E."/>
            <person name="Daum C."/>
            <person name="Ramamoorthy G.K."/>
            <person name="Gryganskyi A."/>
            <person name="Culley D."/>
            <person name="Magnuson J.K."/>
            <person name="James T.Y."/>
            <person name="O'Malley M.A."/>
            <person name="Stajich J.E."/>
            <person name="Spatafora J.W."/>
            <person name="Visel A."/>
            <person name="Grigoriev I.V."/>
        </authorList>
    </citation>
    <scope>NUCLEOTIDE SEQUENCE [LARGE SCALE GENOMIC DNA]</scope>
    <source>
        <strain evidence="11">finn</strain>
    </source>
</reference>
<dbReference type="FunFam" id="3.30.160.60:FF:000145">
    <property type="entry name" value="Zinc finger protein 574"/>
    <property type="match status" value="1"/>
</dbReference>
<dbReference type="InterPro" id="IPR013087">
    <property type="entry name" value="Znf_C2H2_type"/>
</dbReference>
<proteinExistence type="predicted"/>
<feature type="region of interest" description="Disordered" evidence="8">
    <location>
        <begin position="339"/>
        <end position="371"/>
    </location>
</feature>
<dbReference type="AlphaFoldDB" id="A0A1Y1VAQ9"/>
<reference evidence="10 11" key="1">
    <citation type="submission" date="2016-08" db="EMBL/GenBank/DDBJ databases">
        <title>Genomes of anaerobic fungi encode conserved fungal cellulosomes for biomass hydrolysis.</title>
        <authorList>
            <consortium name="DOE Joint Genome Institute"/>
            <person name="Haitjema C.H."/>
            <person name="Gilmore S.P."/>
            <person name="Henske J.K."/>
            <person name="Solomon K.V."/>
            <person name="De Groot R."/>
            <person name="Kuo A."/>
            <person name="Mondo S.J."/>
            <person name="Salamov A.A."/>
            <person name="Labutti K."/>
            <person name="Zhao Z."/>
            <person name="Chiniquy J."/>
            <person name="Barry K."/>
            <person name="Brewer H.M."/>
            <person name="Purvine S.O."/>
            <person name="Wright A.T."/>
            <person name="Boxma B."/>
            <person name="Van Alen T."/>
            <person name="Hackstein J.H."/>
            <person name="Baker S.E."/>
            <person name="Grigoriev I.V."/>
            <person name="O'Malley M.A."/>
        </authorList>
    </citation>
    <scope>NUCLEOTIDE SEQUENCE [LARGE SCALE GENOMIC DNA]</scope>
    <source>
        <strain evidence="11">finn</strain>
    </source>
</reference>
<dbReference type="InterPro" id="IPR036236">
    <property type="entry name" value="Znf_C2H2_sf"/>
</dbReference>
<evidence type="ECO:0000256" key="6">
    <source>
        <dbReference type="ARBA" id="ARBA00023242"/>
    </source>
</evidence>
<dbReference type="PANTHER" id="PTHR23235:SF120">
    <property type="entry name" value="KRUPPEL-LIKE FACTOR 15"/>
    <property type="match status" value="1"/>
</dbReference>
<feature type="compositionally biased region" description="Basic and acidic residues" evidence="8">
    <location>
        <begin position="345"/>
        <end position="358"/>
    </location>
</feature>
<comment type="caution">
    <text evidence="10">The sequence shown here is derived from an EMBL/GenBank/DDBJ whole genome shotgun (WGS) entry which is preliminary data.</text>
</comment>
<keyword evidence="4 7" id="KW-0863">Zinc-finger</keyword>
<dbReference type="PROSITE" id="PS50157">
    <property type="entry name" value="ZINC_FINGER_C2H2_2"/>
    <property type="match status" value="2"/>
</dbReference>
<evidence type="ECO:0000256" key="5">
    <source>
        <dbReference type="ARBA" id="ARBA00022833"/>
    </source>
</evidence>
<sequence length="511" mass="56590">MSYNTLLTAENLEQLQFNSVESQKILASQIPGFVDAPEMIPELLNQHYEFSNNNVNVLPSPETDSLISSPSISNPDDELDLFALQPSAQGQEQLLCGIPGSNSVNELYQASYENALMTILANNQLQSNFAVCDTLANVNDEELLFNYPGIIPMKNQSPVIDPLELTPGLNDIPVETLDQLLNQQSANIEIPSLVPSVETPIGTEMVDPLLLGATNPYLMNELLEANSMIPVNGNFNLQTTSFEQISTPPQSPVNIEDLNAKQFAYISNSSPVDIVGMNFMNDTSNAPNTQPLVLKSMVPSISSQIPLPQVFTPEIEGKKLQPAHASACIQTKTNYTYMPVSKKRSNSDLKGAKLERKSSSKASQKKSVPMIKDKTNKTIQKQQVKHTFVIETPGVNYGKKASGRRRKSKKNEEEENIINLPQIPQVPCRPNIITITPQKLSKIHARTTEDLDSLPFQCEFCPSAFSRKHDLKRHIKIHTGSTPAHKCKHCGKSYARIEALTKHETTKECQK</sequence>
<dbReference type="GO" id="GO:0000978">
    <property type="term" value="F:RNA polymerase II cis-regulatory region sequence-specific DNA binding"/>
    <property type="evidence" value="ECO:0007669"/>
    <property type="project" value="TreeGrafter"/>
</dbReference>
<keyword evidence="2" id="KW-0479">Metal-binding</keyword>
<keyword evidence="6" id="KW-0539">Nucleus</keyword>
<protein>
    <recommendedName>
        <fullName evidence="9">C2H2-type domain-containing protein</fullName>
    </recommendedName>
</protein>
<keyword evidence="5" id="KW-0862">Zinc</keyword>
<evidence type="ECO:0000313" key="10">
    <source>
        <dbReference type="EMBL" id="ORX50000.1"/>
    </source>
</evidence>
<dbReference type="SUPFAM" id="SSF57667">
    <property type="entry name" value="beta-beta-alpha zinc fingers"/>
    <property type="match status" value="1"/>
</dbReference>
<keyword evidence="11" id="KW-1185">Reference proteome</keyword>
<name>A0A1Y1VAQ9_9FUNG</name>
<feature type="domain" description="C2H2-type" evidence="9">
    <location>
        <begin position="456"/>
        <end position="483"/>
    </location>
</feature>
<dbReference type="Proteomes" id="UP000193719">
    <property type="component" value="Unassembled WGS sequence"/>
</dbReference>
<dbReference type="Gene3D" id="3.30.160.60">
    <property type="entry name" value="Classic Zinc Finger"/>
    <property type="match status" value="2"/>
</dbReference>